<evidence type="ECO:0000313" key="3">
    <source>
        <dbReference type="Proteomes" id="UP000078540"/>
    </source>
</evidence>
<evidence type="ECO:0000256" key="1">
    <source>
        <dbReference type="SAM" id="Phobius"/>
    </source>
</evidence>
<dbReference type="EMBL" id="KQ976424">
    <property type="protein sequence ID" value="KYM88364.1"/>
    <property type="molecule type" value="Genomic_DNA"/>
</dbReference>
<keyword evidence="1" id="KW-1133">Transmembrane helix</keyword>
<organism evidence="2 3">
    <name type="scientific">Atta colombica</name>
    <dbReference type="NCBI Taxonomy" id="520822"/>
    <lineage>
        <taxon>Eukaryota</taxon>
        <taxon>Metazoa</taxon>
        <taxon>Ecdysozoa</taxon>
        <taxon>Arthropoda</taxon>
        <taxon>Hexapoda</taxon>
        <taxon>Insecta</taxon>
        <taxon>Pterygota</taxon>
        <taxon>Neoptera</taxon>
        <taxon>Endopterygota</taxon>
        <taxon>Hymenoptera</taxon>
        <taxon>Apocrita</taxon>
        <taxon>Aculeata</taxon>
        <taxon>Formicoidea</taxon>
        <taxon>Formicidae</taxon>
        <taxon>Myrmicinae</taxon>
        <taxon>Atta</taxon>
    </lineage>
</organism>
<reference evidence="2 3" key="1">
    <citation type="submission" date="2015-09" db="EMBL/GenBank/DDBJ databases">
        <title>Atta colombica WGS genome.</title>
        <authorList>
            <person name="Nygaard S."/>
            <person name="Hu H."/>
            <person name="Boomsma J."/>
            <person name="Zhang G."/>
        </authorList>
    </citation>
    <scope>NUCLEOTIDE SEQUENCE [LARGE SCALE GENOMIC DNA]</scope>
    <source>
        <strain evidence="2">Treedump-2</strain>
        <tissue evidence="2">Whole body</tissue>
    </source>
</reference>
<keyword evidence="1" id="KW-0472">Membrane</keyword>
<gene>
    <name evidence="2" type="ORF">ALC53_02847</name>
</gene>
<dbReference type="Proteomes" id="UP000078540">
    <property type="component" value="Unassembled WGS sequence"/>
</dbReference>
<keyword evidence="3" id="KW-1185">Reference proteome</keyword>
<name>A0A195BQX6_9HYME</name>
<sequence length="223" mass="26286">MYFNTYCITYAATSDKHDVSMLNHFHHRIHSYRIKLECNDLSMINQTIIAYDFKNSSAKSVLKGCSGSGSFTNAIKAWITANELTLIRFCSWFPVFCAYNWQTYLTLFVYIWMIYLCFKIYSWWFKGIFCGKIDFDAKGAFVIRGTRRVTESHEDSQTCTLHPRARILGYVFPRRIRRRRASTYRQYQALPVENIGLVYLDICEVLHRRRPEVAEFLEKVITG</sequence>
<evidence type="ECO:0000313" key="2">
    <source>
        <dbReference type="EMBL" id="KYM88364.1"/>
    </source>
</evidence>
<dbReference type="AlphaFoldDB" id="A0A195BQX6"/>
<keyword evidence="1" id="KW-0812">Transmembrane</keyword>
<proteinExistence type="predicted"/>
<protein>
    <submittedName>
        <fullName evidence="2">Uncharacterized protein</fullName>
    </submittedName>
</protein>
<accession>A0A195BQX6</accession>
<feature type="transmembrane region" description="Helical" evidence="1">
    <location>
        <begin position="101"/>
        <end position="118"/>
    </location>
</feature>